<comment type="catalytic activity">
    <reaction evidence="15">
        <text>L-seryl-[protein] + ATP = O-phospho-L-seryl-[protein] + ADP + H(+)</text>
        <dbReference type="Rhea" id="RHEA:17989"/>
        <dbReference type="Rhea" id="RHEA-COMP:9863"/>
        <dbReference type="Rhea" id="RHEA-COMP:11604"/>
        <dbReference type="ChEBI" id="CHEBI:15378"/>
        <dbReference type="ChEBI" id="CHEBI:29999"/>
        <dbReference type="ChEBI" id="CHEBI:30616"/>
        <dbReference type="ChEBI" id="CHEBI:83421"/>
        <dbReference type="ChEBI" id="CHEBI:456216"/>
    </reaction>
</comment>
<comment type="subcellular location">
    <subcellularLocation>
        <location evidence="1">Membrane</location>
        <topology evidence="1">Single-pass membrane protein</topology>
    </subcellularLocation>
</comment>
<keyword evidence="7" id="KW-0677">Repeat</keyword>
<evidence type="ECO:0000313" key="22">
    <source>
        <dbReference type="EMBL" id="KAL1219657.1"/>
    </source>
</evidence>
<dbReference type="CDD" id="cd23509">
    <property type="entry name" value="Gnk2-like"/>
    <property type="match status" value="2"/>
</dbReference>
<feature type="transmembrane region" description="Helical" evidence="18">
    <location>
        <begin position="274"/>
        <end position="299"/>
    </location>
</feature>
<evidence type="ECO:0000256" key="4">
    <source>
        <dbReference type="ARBA" id="ARBA00022679"/>
    </source>
</evidence>
<dbReference type="InterPro" id="IPR011009">
    <property type="entry name" value="Kinase-like_dom_sf"/>
</dbReference>
<dbReference type="PROSITE" id="PS00108">
    <property type="entry name" value="PROTEIN_KINASE_ST"/>
    <property type="match status" value="1"/>
</dbReference>
<evidence type="ECO:0000256" key="5">
    <source>
        <dbReference type="ARBA" id="ARBA00022692"/>
    </source>
</evidence>
<dbReference type="GO" id="GO:0016020">
    <property type="term" value="C:membrane"/>
    <property type="evidence" value="ECO:0007669"/>
    <property type="project" value="UniProtKB-SubCell"/>
</dbReference>
<dbReference type="GO" id="GO:0006950">
    <property type="term" value="P:response to stress"/>
    <property type="evidence" value="ECO:0007669"/>
    <property type="project" value="UniProtKB-ARBA"/>
</dbReference>
<comment type="caution">
    <text evidence="22">The sequence shown here is derived from an EMBL/GenBank/DDBJ whole genome shotgun (WGS) entry which is preliminary data.</text>
</comment>
<evidence type="ECO:0000256" key="9">
    <source>
        <dbReference type="ARBA" id="ARBA00022777"/>
    </source>
</evidence>
<evidence type="ECO:0000256" key="1">
    <source>
        <dbReference type="ARBA" id="ARBA00004167"/>
    </source>
</evidence>
<keyword evidence="4" id="KW-0808">Transferase</keyword>
<dbReference type="InterPro" id="IPR001245">
    <property type="entry name" value="Ser-Thr/Tyr_kinase_cat_dom"/>
</dbReference>
<evidence type="ECO:0000256" key="19">
    <source>
        <dbReference type="SAM" id="SignalP"/>
    </source>
</evidence>
<proteinExistence type="predicted"/>
<feature type="domain" description="Protein kinase" evidence="20">
    <location>
        <begin position="330"/>
        <end position="602"/>
    </location>
</feature>
<dbReference type="EMBL" id="JBANAX010000174">
    <property type="protein sequence ID" value="KAL1219657.1"/>
    <property type="molecule type" value="Genomic_DNA"/>
</dbReference>
<dbReference type="Gene3D" id="3.30.430.20">
    <property type="entry name" value="Gnk2 domain, C-X8-C-X2-C motif"/>
    <property type="match status" value="2"/>
</dbReference>
<gene>
    <name evidence="22" type="ORF">V5N11_007247</name>
</gene>
<evidence type="ECO:0000259" key="21">
    <source>
        <dbReference type="PROSITE" id="PS51473"/>
    </source>
</evidence>
<dbReference type="Proteomes" id="UP001558713">
    <property type="component" value="Unassembled WGS sequence"/>
</dbReference>
<feature type="chain" id="PRO_5044865541" evidence="19">
    <location>
        <begin position="29"/>
        <end position="657"/>
    </location>
</feature>
<dbReference type="GO" id="GO:0005524">
    <property type="term" value="F:ATP binding"/>
    <property type="evidence" value="ECO:0007669"/>
    <property type="project" value="UniProtKB-UniRule"/>
</dbReference>
<keyword evidence="23" id="KW-1185">Reference proteome</keyword>
<dbReference type="FunFam" id="1.10.510.10:FF:000129">
    <property type="entry name" value="cysteine-rich receptor-like protein kinase 10"/>
    <property type="match status" value="1"/>
</dbReference>
<keyword evidence="9" id="KW-0418">Kinase</keyword>
<dbReference type="PROSITE" id="PS50011">
    <property type="entry name" value="PROTEIN_KINASE_DOM"/>
    <property type="match status" value="1"/>
</dbReference>
<comment type="catalytic activity">
    <reaction evidence="16">
        <text>L-threonyl-[protein] + ATP = O-phospho-L-threonyl-[protein] + ADP + H(+)</text>
        <dbReference type="Rhea" id="RHEA:46608"/>
        <dbReference type="Rhea" id="RHEA-COMP:11060"/>
        <dbReference type="Rhea" id="RHEA-COMP:11605"/>
        <dbReference type="ChEBI" id="CHEBI:15378"/>
        <dbReference type="ChEBI" id="CHEBI:30013"/>
        <dbReference type="ChEBI" id="CHEBI:30616"/>
        <dbReference type="ChEBI" id="CHEBI:61977"/>
        <dbReference type="ChEBI" id="CHEBI:456216"/>
    </reaction>
</comment>
<dbReference type="CDD" id="cd14066">
    <property type="entry name" value="STKc_IRAK"/>
    <property type="match status" value="1"/>
</dbReference>
<keyword evidence="3" id="KW-0597">Phosphoprotein</keyword>
<feature type="signal peptide" evidence="19">
    <location>
        <begin position="1"/>
        <end position="28"/>
    </location>
</feature>
<sequence>MAKKSKESVLCFFFFLFIISFSAISISAQNCDRTAGIFKLNSPYDKNRRLIVSTLPSNVTAHGGYFNGSIGLGPDRVYAMGMCAPGAEPDVCSHCIKTTSEGLLQICPNQTDAFLWSGNETLCLVRYSNRPFSGLLVMEPRAAIFNTGNLTMNQTKFHSVWRNLTFGMIAGTTSSSSGANNSSKYYVYDVAPVPDFSNISALMQCTPDVSSKDCNSCLRTNVIDYENCCRGHLGGVISRPTCFFRWELYPFSGALDKITLRSASPPLPPKETRISGGIIAAIIVVIVVTIILIAVGLIICKRRKQKQEIDLPTESVQYDLKTIEAATSNFSERNKLGQGGFGEVYKGMLMNGTEIAVKRLSKTSGQGEVEFKNEVVVVAKLQHINLVRLLGFSLQGEEKLLVYEFVPNKSLDYFLFDPKMRNQLNWKVRCDIIGGITRGILYLHQDSRLKIIHRDLKASNILLDANMNPKIADFGMARIFGMDQTVANTARIVGTFGYMSPEYVTHGQFSMKSDVYSFGVLILEIISGKKNSSFYQMDGLVNNLVTYVWKLWEKKALPELVDPGIREDCKSDEVIRYIHIGLLCVQENPTDRPTMSRIHQMLTNSSITLPVPLPPGFFFRNGPESNPLAQRLEPGQSSSKSFACSIDEATITDVNPR</sequence>
<keyword evidence="5 18" id="KW-0812">Transmembrane</keyword>
<evidence type="ECO:0000256" key="15">
    <source>
        <dbReference type="ARBA" id="ARBA00047558"/>
    </source>
</evidence>
<keyword evidence="12 18" id="KW-0472">Membrane</keyword>
<dbReference type="PROSITE" id="PS00107">
    <property type="entry name" value="PROTEIN_KINASE_ATP"/>
    <property type="match status" value="1"/>
</dbReference>
<evidence type="ECO:0000256" key="18">
    <source>
        <dbReference type="SAM" id="Phobius"/>
    </source>
</evidence>
<keyword evidence="2" id="KW-0723">Serine/threonine-protein kinase</keyword>
<evidence type="ECO:0000256" key="13">
    <source>
        <dbReference type="ARBA" id="ARBA00023170"/>
    </source>
</evidence>
<evidence type="ECO:0000256" key="8">
    <source>
        <dbReference type="ARBA" id="ARBA00022741"/>
    </source>
</evidence>
<evidence type="ECO:0000256" key="16">
    <source>
        <dbReference type="ARBA" id="ARBA00047951"/>
    </source>
</evidence>
<dbReference type="FunFam" id="3.30.430.20:FF:000003">
    <property type="entry name" value="Cysteine-rich RLK (RECEPTOR-like protein kinase) 10"/>
    <property type="match status" value="1"/>
</dbReference>
<dbReference type="Gene3D" id="1.10.510.10">
    <property type="entry name" value="Transferase(Phosphotransferase) domain 1"/>
    <property type="match status" value="1"/>
</dbReference>
<keyword evidence="11 18" id="KW-1133">Transmembrane helix</keyword>
<evidence type="ECO:0000259" key="20">
    <source>
        <dbReference type="PROSITE" id="PS50011"/>
    </source>
</evidence>
<name>A0ABD1BR54_CARAN</name>
<dbReference type="PANTHER" id="PTHR27002:SF989">
    <property type="entry name" value="CYSTEINE-RICH RECEPTOR-LIKE PROTEIN KINASE 18"/>
    <property type="match status" value="1"/>
</dbReference>
<keyword evidence="8 17" id="KW-0547">Nucleotide-binding</keyword>
<dbReference type="Pfam" id="PF01657">
    <property type="entry name" value="Stress-antifung"/>
    <property type="match status" value="2"/>
</dbReference>
<organism evidence="22 23">
    <name type="scientific">Cardamine amara subsp. amara</name>
    <dbReference type="NCBI Taxonomy" id="228776"/>
    <lineage>
        <taxon>Eukaryota</taxon>
        <taxon>Viridiplantae</taxon>
        <taxon>Streptophyta</taxon>
        <taxon>Embryophyta</taxon>
        <taxon>Tracheophyta</taxon>
        <taxon>Spermatophyta</taxon>
        <taxon>Magnoliopsida</taxon>
        <taxon>eudicotyledons</taxon>
        <taxon>Gunneridae</taxon>
        <taxon>Pentapetalae</taxon>
        <taxon>rosids</taxon>
        <taxon>malvids</taxon>
        <taxon>Brassicales</taxon>
        <taxon>Brassicaceae</taxon>
        <taxon>Cardamineae</taxon>
        <taxon>Cardamine</taxon>
    </lineage>
</organism>
<accession>A0ABD1BR54</accession>
<keyword evidence="14" id="KW-0325">Glycoprotein</keyword>
<dbReference type="InterPro" id="IPR017441">
    <property type="entry name" value="Protein_kinase_ATP_BS"/>
</dbReference>
<dbReference type="SMART" id="SM00220">
    <property type="entry name" value="S_TKc"/>
    <property type="match status" value="1"/>
</dbReference>
<dbReference type="FunFam" id="3.30.430.20:FF:000007">
    <property type="entry name" value="Cysteine-rich receptor-like protein kinase 11"/>
    <property type="match status" value="1"/>
</dbReference>
<dbReference type="InterPro" id="IPR002902">
    <property type="entry name" value="GNK2"/>
</dbReference>
<evidence type="ECO:0000256" key="3">
    <source>
        <dbReference type="ARBA" id="ARBA00022553"/>
    </source>
</evidence>
<dbReference type="GO" id="GO:0004674">
    <property type="term" value="F:protein serine/threonine kinase activity"/>
    <property type="evidence" value="ECO:0007669"/>
    <property type="project" value="UniProtKB-KW"/>
</dbReference>
<evidence type="ECO:0000256" key="7">
    <source>
        <dbReference type="ARBA" id="ARBA00022737"/>
    </source>
</evidence>
<keyword evidence="6 19" id="KW-0732">Signal</keyword>
<dbReference type="FunFam" id="3.30.200.20:FF:000959">
    <property type="entry name" value="Cysteine-rich receptor-like protein kinase 17"/>
    <property type="match status" value="1"/>
</dbReference>
<evidence type="ECO:0000256" key="6">
    <source>
        <dbReference type="ARBA" id="ARBA00022729"/>
    </source>
</evidence>
<reference evidence="22 23" key="1">
    <citation type="submission" date="2024-04" db="EMBL/GenBank/DDBJ databases">
        <title>Genome assembly C_amara_ONT_v2.</title>
        <authorList>
            <person name="Yant L."/>
            <person name="Moore C."/>
            <person name="Slenker M."/>
        </authorList>
    </citation>
    <scope>NUCLEOTIDE SEQUENCE [LARGE SCALE GENOMIC DNA]</scope>
    <source>
        <tissue evidence="22">Leaf</tissue>
    </source>
</reference>
<dbReference type="Pfam" id="PF07714">
    <property type="entry name" value="PK_Tyr_Ser-Thr"/>
    <property type="match status" value="1"/>
</dbReference>
<evidence type="ECO:0000256" key="10">
    <source>
        <dbReference type="ARBA" id="ARBA00022840"/>
    </source>
</evidence>
<evidence type="ECO:0000256" key="11">
    <source>
        <dbReference type="ARBA" id="ARBA00022989"/>
    </source>
</evidence>
<evidence type="ECO:0000256" key="14">
    <source>
        <dbReference type="ARBA" id="ARBA00023180"/>
    </source>
</evidence>
<dbReference type="SUPFAM" id="SSF56112">
    <property type="entry name" value="Protein kinase-like (PK-like)"/>
    <property type="match status" value="1"/>
</dbReference>
<protein>
    <submittedName>
        <fullName evidence="22">Cysteine-rich receptor-like protein kinase 18</fullName>
    </submittedName>
</protein>
<evidence type="ECO:0000256" key="12">
    <source>
        <dbReference type="ARBA" id="ARBA00023136"/>
    </source>
</evidence>
<dbReference type="Gene3D" id="3.30.200.20">
    <property type="entry name" value="Phosphorylase Kinase, domain 1"/>
    <property type="match status" value="1"/>
</dbReference>
<dbReference type="InterPro" id="IPR038408">
    <property type="entry name" value="GNK2_sf"/>
</dbReference>
<feature type="binding site" evidence="17">
    <location>
        <position position="358"/>
    </location>
    <ligand>
        <name>ATP</name>
        <dbReference type="ChEBI" id="CHEBI:30616"/>
    </ligand>
</feature>
<feature type="domain" description="Gnk2-homologous" evidence="21">
    <location>
        <begin position="26"/>
        <end position="132"/>
    </location>
</feature>
<evidence type="ECO:0000256" key="2">
    <source>
        <dbReference type="ARBA" id="ARBA00022527"/>
    </source>
</evidence>
<dbReference type="PANTHER" id="PTHR27002">
    <property type="entry name" value="RECEPTOR-LIKE SERINE/THREONINE-PROTEIN KINASE SD1-8"/>
    <property type="match status" value="1"/>
</dbReference>
<keyword evidence="13" id="KW-0675">Receptor</keyword>
<evidence type="ECO:0000313" key="23">
    <source>
        <dbReference type="Proteomes" id="UP001558713"/>
    </source>
</evidence>
<dbReference type="PROSITE" id="PS51473">
    <property type="entry name" value="GNK2"/>
    <property type="match status" value="2"/>
</dbReference>
<dbReference type="InterPro" id="IPR008271">
    <property type="entry name" value="Ser/Thr_kinase_AS"/>
</dbReference>
<evidence type="ECO:0000256" key="17">
    <source>
        <dbReference type="PROSITE-ProRule" id="PRU10141"/>
    </source>
</evidence>
<keyword evidence="10 17" id="KW-0067">ATP-binding</keyword>
<feature type="domain" description="Gnk2-homologous" evidence="21">
    <location>
        <begin position="138"/>
        <end position="251"/>
    </location>
</feature>
<dbReference type="AlphaFoldDB" id="A0ABD1BR54"/>
<dbReference type="InterPro" id="IPR000719">
    <property type="entry name" value="Prot_kinase_dom"/>
</dbReference>